<gene>
    <name evidence="2" type="ORF">AVDCRST_MAG66-4527</name>
</gene>
<dbReference type="EMBL" id="CADCUS010000614">
    <property type="protein sequence ID" value="CAA9447364.1"/>
    <property type="molecule type" value="Genomic_DNA"/>
</dbReference>
<name>A0A6J4QV65_9PSEU</name>
<dbReference type="AlphaFoldDB" id="A0A6J4QV65"/>
<protein>
    <submittedName>
        <fullName evidence="2">Uncharacterized protein</fullName>
    </submittedName>
</protein>
<sequence>MAEPASGRRPARHRVGCGRFLGRGRRPHRVARPFDALAERNRTEGGIDVSRPSRNRRGVHDDLDGILARPESA</sequence>
<feature type="region of interest" description="Disordered" evidence="1">
    <location>
        <begin position="1"/>
        <end position="20"/>
    </location>
</feature>
<proteinExistence type="predicted"/>
<organism evidence="2">
    <name type="scientific">uncultured Pseudonocardia sp</name>
    <dbReference type="NCBI Taxonomy" id="211455"/>
    <lineage>
        <taxon>Bacteria</taxon>
        <taxon>Bacillati</taxon>
        <taxon>Actinomycetota</taxon>
        <taxon>Actinomycetes</taxon>
        <taxon>Pseudonocardiales</taxon>
        <taxon>Pseudonocardiaceae</taxon>
        <taxon>Pseudonocardia</taxon>
        <taxon>environmental samples</taxon>
    </lineage>
</organism>
<feature type="region of interest" description="Disordered" evidence="1">
    <location>
        <begin position="41"/>
        <end position="73"/>
    </location>
</feature>
<accession>A0A6J4QV65</accession>
<evidence type="ECO:0000313" key="2">
    <source>
        <dbReference type="EMBL" id="CAA9447364.1"/>
    </source>
</evidence>
<feature type="compositionally biased region" description="Basic residues" evidence="1">
    <location>
        <begin position="9"/>
        <end position="20"/>
    </location>
</feature>
<evidence type="ECO:0000256" key="1">
    <source>
        <dbReference type="SAM" id="MobiDB-lite"/>
    </source>
</evidence>
<reference evidence="2" key="1">
    <citation type="submission" date="2020-02" db="EMBL/GenBank/DDBJ databases">
        <authorList>
            <person name="Meier V. D."/>
        </authorList>
    </citation>
    <scope>NUCLEOTIDE SEQUENCE</scope>
    <source>
        <strain evidence="2">AVDCRST_MAG66</strain>
    </source>
</reference>